<dbReference type="GO" id="GO:0008270">
    <property type="term" value="F:zinc ion binding"/>
    <property type="evidence" value="ECO:0007669"/>
    <property type="project" value="UniProtKB-UniRule"/>
</dbReference>
<comment type="subcellular location">
    <subcellularLocation>
        <location evidence="7">Cytoplasm</location>
    </subcellularLocation>
</comment>
<keyword evidence="7" id="KW-0963">Cytoplasm</keyword>
<comment type="function">
    <text evidence="7">Single strand-specific metallo-endoribonuclease involved in late-stage 70S ribosome quality control and in maturation of the 3' terminus of the 16S rRNA.</text>
</comment>
<dbReference type="GO" id="GO:0005737">
    <property type="term" value="C:cytoplasm"/>
    <property type="evidence" value="ECO:0007669"/>
    <property type="project" value="UniProtKB-SubCell"/>
</dbReference>
<reference evidence="8" key="1">
    <citation type="submission" date="2018-04" db="EMBL/GenBank/DDBJ databases">
        <title>Draft genome sequence of the Candidatus Spirobacillus cienkowskii, a pathogen of freshwater Daphnia species, reconstructed from hemolymph metagenomic reads.</title>
        <authorList>
            <person name="Bresciani L."/>
            <person name="Lemos L.N."/>
            <person name="Wale N."/>
            <person name="Lin J.Y."/>
            <person name="Fernandes G.R."/>
            <person name="Duffy M.A."/>
            <person name="Rodrigues J.M."/>
        </authorList>
    </citation>
    <scope>NUCLEOTIDE SEQUENCE [LARGE SCALE GENOMIC DNA]</scope>
    <source>
        <strain evidence="8">Binning01</strain>
    </source>
</reference>
<name>A0A369L0V0_9BACT</name>
<dbReference type="AlphaFoldDB" id="A0A369L0V0"/>
<dbReference type="PANTHER" id="PTHR46986:SF1">
    <property type="entry name" value="ENDORIBONUCLEASE YBEY, CHLOROPLASTIC"/>
    <property type="match status" value="1"/>
</dbReference>
<feature type="binding site" evidence="7">
    <location>
        <position position="139"/>
    </location>
    <ligand>
        <name>Zn(2+)</name>
        <dbReference type="ChEBI" id="CHEBI:29105"/>
        <note>catalytic</note>
    </ligand>
</feature>
<keyword evidence="7" id="KW-0698">rRNA processing</keyword>
<keyword evidence="4 7" id="KW-0255">Endonuclease</keyword>
<gene>
    <name evidence="7 8" type="primary">ybeY</name>
    <name evidence="8" type="ORF">DCC88_01895</name>
</gene>
<dbReference type="Gene3D" id="3.40.390.30">
    <property type="entry name" value="Metalloproteases ('zincins'), catalytic domain"/>
    <property type="match status" value="1"/>
</dbReference>
<evidence type="ECO:0000256" key="6">
    <source>
        <dbReference type="ARBA" id="ARBA00022833"/>
    </source>
</evidence>
<evidence type="ECO:0000256" key="4">
    <source>
        <dbReference type="ARBA" id="ARBA00022759"/>
    </source>
</evidence>
<comment type="cofactor">
    <cofactor evidence="7">
        <name>Zn(2+)</name>
        <dbReference type="ChEBI" id="CHEBI:29105"/>
    </cofactor>
    <text evidence="7">Binds 1 zinc ion.</text>
</comment>
<dbReference type="EMBL" id="QOVW01000010">
    <property type="protein sequence ID" value="RDB37076.1"/>
    <property type="molecule type" value="Genomic_DNA"/>
</dbReference>
<evidence type="ECO:0000256" key="7">
    <source>
        <dbReference type="HAMAP-Rule" id="MF_00009"/>
    </source>
</evidence>
<comment type="caution">
    <text evidence="8">The sequence shown here is derived from an EMBL/GenBank/DDBJ whole genome shotgun (WGS) entry which is preliminary data.</text>
</comment>
<keyword evidence="6 7" id="KW-0862">Zinc</keyword>
<evidence type="ECO:0000256" key="5">
    <source>
        <dbReference type="ARBA" id="ARBA00022801"/>
    </source>
</evidence>
<dbReference type="GO" id="GO:0004222">
    <property type="term" value="F:metalloendopeptidase activity"/>
    <property type="evidence" value="ECO:0007669"/>
    <property type="project" value="InterPro"/>
</dbReference>
<evidence type="ECO:0000256" key="1">
    <source>
        <dbReference type="ARBA" id="ARBA00010875"/>
    </source>
</evidence>
<organism evidence="8 9">
    <name type="scientific">Spirobacillus cienkowskii</name>
    <dbReference type="NCBI Taxonomy" id="495820"/>
    <lineage>
        <taxon>Bacteria</taxon>
        <taxon>Pseudomonadati</taxon>
        <taxon>Bdellovibrionota</taxon>
        <taxon>Oligoflexia</taxon>
        <taxon>Silvanigrellales</taxon>
        <taxon>Spirobacillus</taxon>
    </lineage>
</organism>
<dbReference type="InterPro" id="IPR002036">
    <property type="entry name" value="YbeY"/>
</dbReference>
<keyword evidence="7" id="KW-0690">Ribosome biogenesis</keyword>
<feature type="binding site" evidence="7">
    <location>
        <position position="143"/>
    </location>
    <ligand>
        <name>Zn(2+)</name>
        <dbReference type="ChEBI" id="CHEBI:29105"/>
        <note>catalytic</note>
    </ligand>
</feature>
<evidence type="ECO:0000256" key="3">
    <source>
        <dbReference type="ARBA" id="ARBA00022723"/>
    </source>
</evidence>
<dbReference type="GO" id="GO:0004521">
    <property type="term" value="F:RNA endonuclease activity"/>
    <property type="evidence" value="ECO:0007669"/>
    <property type="project" value="UniProtKB-UniRule"/>
</dbReference>
<evidence type="ECO:0000313" key="9">
    <source>
        <dbReference type="Proteomes" id="UP000253934"/>
    </source>
</evidence>
<dbReference type="Pfam" id="PF02130">
    <property type="entry name" value="YbeY"/>
    <property type="match status" value="1"/>
</dbReference>
<accession>A0A369L0V0</accession>
<evidence type="ECO:0000256" key="2">
    <source>
        <dbReference type="ARBA" id="ARBA00022722"/>
    </source>
</evidence>
<dbReference type="EC" id="3.1.-.-" evidence="7"/>
<protein>
    <recommendedName>
        <fullName evidence="7">Endoribonuclease YbeY</fullName>
        <ecNumber evidence="7">3.1.-.-</ecNumber>
    </recommendedName>
</protein>
<dbReference type="PANTHER" id="PTHR46986">
    <property type="entry name" value="ENDORIBONUCLEASE YBEY, CHLOROPLASTIC"/>
    <property type="match status" value="1"/>
</dbReference>
<keyword evidence="3 7" id="KW-0479">Metal-binding</keyword>
<proteinExistence type="inferred from homology"/>
<dbReference type="NCBIfam" id="TIGR00043">
    <property type="entry name" value="rRNA maturation RNase YbeY"/>
    <property type="match status" value="1"/>
</dbReference>
<dbReference type="Proteomes" id="UP000253934">
    <property type="component" value="Unassembled WGS sequence"/>
</dbReference>
<dbReference type="SUPFAM" id="SSF55486">
    <property type="entry name" value="Metalloproteases ('zincins'), catalytic domain"/>
    <property type="match status" value="1"/>
</dbReference>
<dbReference type="HAMAP" id="MF_00009">
    <property type="entry name" value="Endoribonucl_YbeY"/>
    <property type="match status" value="1"/>
</dbReference>
<sequence length="187" mass="22030">MTKYKKIKFKSLIQITQKNFSQIKKKGSTYQILKQKISVKIDSQDLKNRINFVLSTMSDFSTQLTIRICDIEEMQNINSYYRNKNYPTDVLSFPNKEINFNNSEFSYLGDILICFPVCYKQAKNARSTISQELEKMIIHGIVHLKGFDHERSNSCWTIMTNLEKNLRKELHKEMGQPKWCNIVPLCK</sequence>
<comment type="similarity">
    <text evidence="1 7">Belongs to the endoribonuclease YbeY family.</text>
</comment>
<keyword evidence="2 7" id="KW-0540">Nuclease</keyword>
<dbReference type="InterPro" id="IPR023091">
    <property type="entry name" value="MetalPrtase_cat_dom_sf_prd"/>
</dbReference>
<dbReference type="GO" id="GO:0006364">
    <property type="term" value="P:rRNA processing"/>
    <property type="evidence" value="ECO:0007669"/>
    <property type="project" value="UniProtKB-UniRule"/>
</dbReference>
<keyword evidence="9" id="KW-1185">Reference proteome</keyword>
<evidence type="ECO:0000313" key="8">
    <source>
        <dbReference type="EMBL" id="RDB37076.1"/>
    </source>
</evidence>
<keyword evidence="5 7" id="KW-0378">Hydrolase</keyword>
<feature type="binding site" evidence="7">
    <location>
        <position position="149"/>
    </location>
    <ligand>
        <name>Zn(2+)</name>
        <dbReference type="ChEBI" id="CHEBI:29105"/>
        <note>catalytic</note>
    </ligand>
</feature>